<dbReference type="CDD" id="cd02674">
    <property type="entry name" value="Peptidase_C19R"/>
    <property type="match status" value="1"/>
</dbReference>
<dbReference type="InterPro" id="IPR006615">
    <property type="entry name" value="Pept_C19_DUSP"/>
</dbReference>
<dbReference type="InterPro" id="IPR001394">
    <property type="entry name" value="Peptidase_C19_UCH"/>
</dbReference>
<dbReference type="GO" id="GO:0004843">
    <property type="term" value="F:cysteine-type deubiquitinase activity"/>
    <property type="evidence" value="ECO:0007669"/>
    <property type="project" value="UniProtKB-UniRule"/>
</dbReference>
<dbReference type="SMART" id="SM00695">
    <property type="entry name" value="DUSP"/>
    <property type="match status" value="1"/>
</dbReference>
<dbReference type="PROSITE" id="PS00973">
    <property type="entry name" value="USP_2"/>
    <property type="match status" value="1"/>
</dbReference>
<evidence type="ECO:0000256" key="2">
    <source>
        <dbReference type="SAM" id="MobiDB-lite"/>
    </source>
</evidence>
<evidence type="ECO:0000256" key="1">
    <source>
        <dbReference type="RuleBase" id="RU366025"/>
    </source>
</evidence>
<comment type="catalytic activity">
    <reaction evidence="1">
        <text>Thiol-dependent hydrolysis of ester, thioester, amide, peptide and isopeptide bonds formed by the C-terminal Gly of ubiquitin (a 76-residue protein attached to proteins as an intracellular targeting signal).</text>
        <dbReference type="EC" id="3.4.19.12"/>
    </reaction>
</comment>
<evidence type="ECO:0000313" key="6">
    <source>
        <dbReference type="Proteomes" id="UP000789595"/>
    </source>
</evidence>
<keyword evidence="1" id="KW-0645">Protease</keyword>
<keyword evidence="1" id="KW-0788">Thiol protease</keyword>
<dbReference type="PROSITE" id="PS00972">
    <property type="entry name" value="USP_1"/>
    <property type="match status" value="1"/>
</dbReference>
<dbReference type="OrthoDB" id="292964at2759"/>
<dbReference type="PROSITE" id="PS50235">
    <property type="entry name" value="USP_3"/>
    <property type="match status" value="1"/>
</dbReference>
<dbReference type="PANTHER" id="PTHR21646:SF46">
    <property type="entry name" value="UBIQUITIN CARBOXYL-TERMINAL HYDROLASE"/>
    <property type="match status" value="1"/>
</dbReference>
<dbReference type="Gene3D" id="3.90.70.10">
    <property type="entry name" value="Cysteine proteinases"/>
    <property type="match status" value="2"/>
</dbReference>
<dbReference type="InterPro" id="IPR028889">
    <property type="entry name" value="USP"/>
</dbReference>
<dbReference type="CDD" id="cd20104">
    <property type="entry name" value="MBT_PHF20L1-like"/>
    <property type="match status" value="1"/>
</dbReference>
<dbReference type="Proteomes" id="UP000789595">
    <property type="component" value="Unassembled WGS sequence"/>
</dbReference>
<dbReference type="InterPro" id="IPR018200">
    <property type="entry name" value="USP_CS"/>
</dbReference>
<dbReference type="Pfam" id="PF00443">
    <property type="entry name" value="UCH"/>
    <property type="match status" value="1"/>
</dbReference>
<keyword evidence="6" id="KW-1185">Reference proteome</keyword>
<dbReference type="SUPFAM" id="SSF143791">
    <property type="entry name" value="DUSP-like"/>
    <property type="match status" value="1"/>
</dbReference>
<dbReference type="GO" id="GO:0006508">
    <property type="term" value="P:proteolysis"/>
    <property type="evidence" value="ECO:0007669"/>
    <property type="project" value="UniProtKB-KW"/>
</dbReference>
<organism evidence="5 6">
    <name type="scientific">Pelagomonas calceolata</name>
    <dbReference type="NCBI Taxonomy" id="35677"/>
    <lineage>
        <taxon>Eukaryota</taxon>
        <taxon>Sar</taxon>
        <taxon>Stramenopiles</taxon>
        <taxon>Ochrophyta</taxon>
        <taxon>Pelagophyceae</taxon>
        <taxon>Pelagomonadales</taxon>
        <taxon>Pelagomonadaceae</taxon>
        <taxon>Pelagomonas</taxon>
    </lineage>
</organism>
<dbReference type="Pfam" id="PF06337">
    <property type="entry name" value="DUSP"/>
    <property type="match status" value="1"/>
</dbReference>
<dbReference type="PROSITE" id="PS51283">
    <property type="entry name" value="DUSP"/>
    <property type="match status" value="1"/>
</dbReference>
<feature type="region of interest" description="Disordered" evidence="2">
    <location>
        <begin position="400"/>
        <end position="425"/>
    </location>
</feature>
<dbReference type="EMBL" id="CAKKNE010000003">
    <property type="protein sequence ID" value="CAH0370557.1"/>
    <property type="molecule type" value="Genomic_DNA"/>
</dbReference>
<dbReference type="InterPro" id="IPR035927">
    <property type="entry name" value="DUSP-like_sf"/>
</dbReference>
<dbReference type="InterPro" id="IPR038765">
    <property type="entry name" value="Papain-like_cys_pep_sf"/>
</dbReference>
<comment type="caution">
    <text evidence="5">The sequence shown here is derived from an EMBL/GenBank/DDBJ whole genome shotgun (WGS) entry which is preliminary data.</text>
</comment>
<feature type="domain" description="DUSP" evidence="4">
    <location>
        <begin position="6"/>
        <end position="132"/>
    </location>
</feature>
<dbReference type="Gene3D" id="3.30.2230.10">
    <property type="entry name" value="DUSP-like"/>
    <property type="match status" value="1"/>
</dbReference>
<keyword evidence="1" id="KW-0378">Hydrolase</keyword>
<keyword evidence="1" id="KW-0833">Ubl conjugation pathway</keyword>
<dbReference type="AlphaFoldDB" id="A0A8J2SNQ1"/>
<evidence type="ECO:0000313" key="5">
    <source>
        <dbReference type="EMBL" id="CAH0370557.1"/>
    </source>
</evidence>
<feature type="domain" description="USP" evidence="3">
    <location>
        <begin position="427"/>
        <end position="974"/>
    </location>
</feature>
<proteinExistence type="inferred from homology"/>
<sequence>MPGSPPPTTEQRRAVKDVLDGPERQRLGDVYYVLSQKWWAAWRQHVAYEKSDSSSSLDLAGLSLTRTSSVEEGPGPITNEPLGVSAGSEFILREGLVERDDYALLPERAWDLLTRWYGRDYEFKALVVQGASSSDLTLEVFPLRFDVRIVSEDGAASGPSNSVQLSRSDKVSSARRALEDAVTGRGERRVWVKPASDESFEGEKTGAPRSLKADFWGDSDWRLLEGDRDAMVGGIPSIHEDRECPRWGALVESRTSGEWPRDLQREKWRAHIRVGDVIDAKDSEGRWFDSRIVEVDRDRVKVHYNGWSSRWDSWVDRKDESIQPHLTHTDDWRRLKVGDALEMRGPGEKALWYKGFVKEVDGSRVLVSSHTPNVDRQWLETSSEHICKLGTHIKAERDPKPFARSYSSSARPGRSHVRGQPPARGAVGLQNLGNTCFMNSMLQCLSHTRPLTDYFLRDEEGEPFYVRQINEKNPLGSGGDLARAYASFIRDAWSGSYSTVTPSALKRAVSGWKSQFSGYQQQDSQELMMALLDGLHEDLNEIIQKPYVEQLESKGEPDHELAKESWRRFGLRNKSVVMDHCMGQLKSHITCDKCGHESILFDPYNHISLPLPAAGARRVTCTLFKKHSSQRPLKVIVAVQSKDTVGALKQALAKVASLDGSALDLCDVWGHRVYRTFSDNFSVEHIKANDELVAFELGERDRAIDVLCGRVSRYASADRQSPYELFGRPLRIAVTSTTTCGEVRNVVRQCTKRFCDEASYSLKISTAAGTRFESDLGKDDELLPKEVATLTLEFKSDEGYDEDESDKVEEHASCAENGHRDINLVDCFRKFAEKEQLGETEMWYCGKCKEHQRAYKKLDLWSAPEILILHLKRFQYAQNTYFVHRQKLDDRVAFPVENLDLSPCVLDPESRRSAQYDLYAVSEHSGGLGGGHYTATAKDDNTGVWYHYNDSVVSRADGVVPSDPKAYVLFYKRRPGKSS</sequence>
<comment type="similarity">
    <text evidence="1">Belongs to the peptidase C19 family.</text>
</comment>
<dbReference type="InterPro" id="IPR016197">
    <property type="entry name" value="Chromo-like_dom_sf"/>
</dbReference>
<accession>A0A8J2SNQ1</accession>
<protein>
    <recommendedName>
        <fullName evidence="1">Ubiquitin carboxyl-terminal hydrolase</fullName>
        <ecNumber evidence="1">3.4.19.12</ecNumber>
    </recommendedName>
</protein>
<dbReference type="EC" id="3.4.19.12" evidence="1"/>
<name>A0A8J2SNQ1_9STRA</name>
<evidence type="ECO:0000259" key="4">
    <source>
        <dbReference type="PROSITE" id="PS51283"/>
    </source>
</evidence>
<reference evidence="5" key="1">
    <citation type="submission" date="2021-11" db="EMBL/GenBank/DDBJ databases">
        <authorList>
            <consortium name="Genoscope - CEA"/>
            <person name="William W."/>
        </authorList>
    </citation>
    <scope>NUCLEOTIDE SEQUENCE</scope>
</reference>
<gene>
    <name evidence="5" type="ORF">PECAL_3P04530</name>
</gene>
<dbReference type="PANTHER" id="PTHR21646">
    <property type="entry name" value="UBIQUITIN CARBOXYL-TERMINAL HYDROLASE"/>
    <property type="match status" value="1"/>
</dbReference>
<evidence type="ECO:0000259" key="3">
    <source>
        <dbReference type="PROSITE" id="PS50235"/>
    </source>
</evidence>
<dbReference type="Gene3D" id="2.30.30.140">
    <property type="match status" value="1"/>
</dbReference>
<dbReference type="SUPFAM" id="SSF54160">
    <property type="entry name" value="Chromo domain-like"/>
    <property type="match status" value="1"/>
</dbReference>
<dbReference type="SUPFAM" id="SSF54001">
    <property type="entry name" value="Cysteine proteinases"/>
    <property type="match status" value="1"/>
</dbReference>
<dbReference type="InterPro" id="IPR050185">
    <property type="entry name" value="Ub_carboxyl-term_hydrolase"/>
</dbReference>
<dbReference type="GO" id="GO:0016579">
    <property type="term" value="P:protein deubiquitination"/>
    <property type="evidence" value="ECO:0007669"/>
    <property type="project" value="InterPro"/>
</dbReference>